<dbReference type="EMBL" id="JAGGKC010000020">
    <property type="protein sequence ID" value="MBP1919827.1"/>
    <property type="molecule type" value="Genomic_DNA"/>
</dbReference>
<evidence type="ECO:0000313" key="2">
    <source>
        <dbReference type="EMBL" id="MBP1919827.1"/>
    </source>
</evidence>
<keyword evidence="1" id="KW-0812">Transmembrane</keyword>
<evidence type="ECO:0000256" key="1">
    <source>
        <dbReference type="SAM" id="Phobius"/>
    </source>
</evidence>
<organism evidence="2 3">
    <name type="scientific">Youngiibacter multivorans</name>
    <dbReference type="NCBI Taxonomy" id="937251"/>
    <lineage>
        <taxon>Bacteria</taxon>
        <taxon>Bacillati</taxon>
        <taxon>Bacillota</taxon>
        <taxon>Clostridia</taxon>
        <taxon>Eubacteriales</taxon>
        <taxon>Clostridiaceae</taxon>
        <taxon>Youngiibacter</taxon>
    </lineage>
</organism>
<evidence type="ECO:0000313" key="3">
    <source>
        <dbReference type="Proteomes" id="UP001519271"/>
    </source>
</evidence>
<name>A0ABS4G5I0_9CLOT</name>
<protein>
    <recommendedName>
        <fullName evidence="4">Tripartite tricarboxylate transporter TctB family protein</fullName>
    </recommendedName>
</protein>
<keyword evidence="1" id="KW-0472">Membrane</keyword>
<evidence type="ECO:0008006" key="4">
    <source>
        <dbReference type="Google" id="ProtNLM"/>
    </source>
</evidence>
<sequence length="103" mass="11520">MRFRIYPGTSPGRWSVAFALGFFILYYARRLVMKPEFHTGGEGFFGNMPAAIIMISAFLVGSLSFFAFLKSLFKKEFSLIAFICGAFGLLLIMFAAGEVLFPH</sequence>
<reference evidence="2 3" key="1">
    <citation type="submission" date="2021-03" db="EMBL/GenBank/DDBJ databases">
        <title>Genomic Encyclopedia of Type Strains, Phase IV (KMG-IV): sequencing the most valuable type-strain genomes for metagenomic binning, comparative biology and taxonomic classification.</title>
        <authorList>
            <person name="Goeker M."/>
        </authorList>
    </citation>
    <scope>NUCLEOTIDE SEQUENCE [LARGE SCALE GENOMIC DNA]</scope>
    <source>
        <strain evidence="2 3">DSM 6139</strain>
    </source>
</reference>
<accession>A0ABS4G5I0</accession>
<comment type="caution">
    <text evidence="2">The sequence shown here is derived from an EMBL/GenBank/DDBJ whole genome shotgun (WGS) entry which is preliminary data.</text>
</comment>
<gene>
    <name evidence="2" type="ORF">J2Z34_002323</name>
</gene>
<keyword evidence="3" id="KW-1185">Reference proteome</keyword>
<dbReference type="Proteomes" id="UP001519271">
    <property type="component" value="Unassembled WGS sequence"/>
</dbReference>
<feature type="transmembrane region" description="Helical" evidence="1">
    <location>
        <begin position="12"/>
        <end position="28"/>
    </location>
</feature>
<feature type="transmembrane region" description="Helical" evidence="1">
    <location>
        <begin position="48"/>
        <end position="68"/>
    </location>
</feature>
<dbReference type="RefSeq" id="WP_209460018.1">
    <property type="nucleotide sequence ID" value="NZ_JAGGKC010000020.1"/>
</dbReference>
<keyword evidence="1" id="KW-1133">Transmembrane helix</keyword>
<feature type="transmembrane region" description="Helical" evidence="1">
    <location>
        <begin position="80"/>
        <end position="101"/>
    </location>
</feature>
<proteinExistence type="predicted"/>